<dbReference type="Pfam" id="PF04237">
    <property type="entry name" value="YjbR"/>
    <property type="match status" value="1"/>
</dbReference>
<comment type="caution">
    <text evidence="1">The sequence shown here is derived from an EMBL/GenBank/DDBJ whole genome shotgun (WGS) entry which is preliminary data.</text>
</comment>
<organism evidence="1 2">
    <name type="scientific">Sphingomonas horti</name>
    <dbReference type="NCBI Taxonomy" id="2682842"/>
    <lineage>
        <taxon>Bacteria</taxon>
        <taxon>Pseudomonadati</taxon>
        <taxon>Pseudomonadota</taxon>
        <taxon>Alphaproteobacteria</taxon>
        <taxon>Sphingomonadales</taxon>
        <taxon>Sphingomonadaceae</taxon>
        <taxon>Sphingomonas</taxon>
    </lineage>
</organism>
<accession>A0A6I4J171</accession>
<gene>
    <name evidence="1" type="ORF">GON01_05135</name>
</gene>
<evidence type="ECO:0000313" key="2">
    <source>
        <dbReference type="Proteomes" id="UP000441389"/>
    </source>
</evidence>
<evidence type="ECO:0008006" key="3">
    <source>
        <dbReference type="Google" id="ProtNLM"/>
    </source>
</evidence>
<dbReference type="RefSeq" id="WP_181599904.1">
    <property type="nucleotide sequence ID" value="NZ_WQMS01000006.1"/>
</dbReference>
<protein>
    <recommendedName>
        <fullName evidence="3">MmcQ/YjbR family DNA-binding protein</fullName>
    </recommendedName>
</protein>
<dbReference type="EMBL" id="WQMS01000006">
    <property type="protein sequence ID" value="MVO77321.1"/>
    <property type="molecule type" value="Genomic_DNA"/>
</dbReference>
<name>A0A6I4J171_9SPHN</name>
<keyword evidence="2" id="KW-1185">Reference proteome</keyword>
<dbReference type="AlphaFoldDB" id="A0A6I4J171"/>
<reference evidence="1 2" key="1">
    <citation type="submission" date="2019-12" db="EMBL/GenBank/DDBJ databases">
        <authorList>
            <person name="Huq M.A."/>
        </authorList>
    </citation>
    <scope>NUCLEOTIDE SEQUENCE [LARGE SCALE GENOMIC DNA]</scope>
    <source>
        <strain evidence="1 2">MAH-20</strain>
    </source>
</reference>
<sequence length="113" mass="13027">MRSWDEVVAFVLALPDTELSTSYGRPAVKVNGKAFVYPGREAGSFAISSPLPEKELLMETDPDTFWETAHYRGWPAILVRFDSADRERIETVIIRAWWDRLKKPQREAFGERP</sequence>
<proteinExistence type="predicted"/>
<dbReference type="Proteomes" id="UP000441389">
    <property type="component" value="Unassembled WGS sequence"/>
</dbReference>
<evidence type="ECO:0000313" key="1">
    <source>
        <dbReference type="EMBL" id="MVO77321.1"/>
    </source>
</evidence>
<dbReference type="InterPro" id="IPR058532">
    <property type="entry name" value="YjbR/MT2646/Rv2570-like"/>
</dbReference>